<dbReference type="GO" id="GO:0042597">
    <property type="term" value="C:periplasmic space"/>
    <property type="evidence" value="ECO:0007669"/>
    <property type="project" value="InterPro"/>
</dbReference>
<gene>
    <name evidence="7" type="ORF">DVT68_08760</name>
</gene>
<evidence type="ECO:0000256" key="4">
    <source>
        <dbReference type="SAM" id="SignalP"/>
    </source>
</evidence>
<dbReference type="PANTHER" id="PTHR37423">
    <property type="entry name" value="SOLUBLE LYTIC MUREIN TRANSGLYCOSYLASE-RELATED"/>
    <property type="match status" value="1"/>
</dbReference>
<dbReference type="Proteomes" id="UP000254711">
    <property type="component" value="Unassembled WGS sequence"/>
</dbReference>
<name>A0A370K7I4_9GAMM</name>
<comment type="caution">
    <text evidence="7">The sequence shown here is derived from an EMBL/GenBank/DDBJ whole genome shotgun (WGS) entry which is preliminary data.</text>
</comment>
<dbReference type="SUPFAM" id="SSF53955">
    <property type="entry name" value="Lysozyme-like"/>
    <property type="match status" value="1"/>
</dbReference>
<evidence type="ECO:0000256" key="1">
    <source>
        <dbReference type="ARBA" id="ARBA00007734"/>
    </source>
</evidence>
<feature type="domain" description="Lytic transglycosylase superhelical linker" evidence="6">
    <location>
        <begin position="407"/>
        <end position="465"/>
    </location>
</feature>
<evidence type="ECO:0000259" key="5">
    <source>
        <dbReference type="Pfam" id="PF01464"/>
    </source>
</evidence>
<dbReference type="InterPro" id="IPR023346">
    <property type="entry name" value="Lysozyme-like_dom_sf"/>
</dbReference>
<dbReference type="CDD" id="cd13401">
    <property type="entry name" value="Slt70-like"/>
    <property type="match status" value="1"/>
</dbReference>
<dbReference type="EMBL" id="QQSY01000002">
    <property type="protein sequence ID" value="RDI98606.1"/>
    <property type="molecule type" value="Genomic_DNA"/>
</dbReference>
<dbReference type="InterPro" id="IPR012289">
    <property type="entry name" value="Lytic_TGlycosylase_superhlx_L"/>
</dbReference>
<comment type="similarity">
    <text evidence="1">Belongs to the transglycosylase Slt family.</text>
</comment>
<dbReference type="GO" id="GO:0004553">
    <property type="term" value="F:hydrolase activity, hydrolyzing O-glycosyl compounds"/>
    <property type="evidence" value="ECO:0007669"/>
    <property type="project" value="InterPro"/>
</dbReference>
<proteinExistence type="inferred from homology"/>
<dbReference type="Gene3D" id="1.10.530.10">
    <property type="match status" value="1"/>
</dbReference>
<evidence type="ECO:0000313" key="8">
    <source>
        <dbReference type="Proteomes" id="UP000254711"/>
    </source>
</evidence>
<feature type="region of interest" description="Disordered" evidence="3">
    <location>
        <begin position="666"/>
        <end position="689"/>
    </location>
</feature>
<evidence type="ECO:0000313" key="7">
    <source>
        <dbReference type="EMBL" id="RDI98606.1"/>
    </source>
</evidence>
<reference evidence="7 8" key="1">
    <citation type="submission" date="2018-07" db="EMBL/GenBank/DDBJ databases">
        <title>Dyella solisilvae sp. nov., isolated from the pine and broad-leaved mixed forest soil.</title>
        <authorList>
            <person name="Gao Z."/>
            <person name="Qiu L."/>
        </authorList>
    </citation>
    <scope>NUCLEOTIDE SEQUENCE [LARGE SCALE GENOMIC DNA]</scope>
    <source>
        <strain evidence="7 8">DHG54</strain>
    </source>
</reference>
<dbReference type="SUPFAM" id="SSF48435">
    <property type="entry name" value="Bacterial muramidases"/>
    <property type="match status" value="1"/>
</dbReference>
<organism evidence="7 8">
    <name type="scientific">Dyella solisilvae</name>
    <dbReference type="NCBI Taxonomy" id="1920168"/>
    <lineage>
        <taxon>Bacteria</taxon>
        <taxon>Pseudomonadati</taxon>
        <taxon>Pseudomonadota</taxon>
        <taxon>Gammaproteobacteria</taxon>
        <taxon>Lysobacterales</taxon>
        <taxon>Rhodanobacteraceae</taxon>
        <taxon>Dyella</taxon>
    </lineage>
</organism>
<dbReference type="Gene3D" id="1.25.20.10">
    <property type="entry name" value="Bacterial muramidases"/>
    <property type="match status" value="1"/>
</dbReference>
<dbReference type="Pfam" id="PF01464">
    <property type="entry name" value="SLT"/>
    <property type="match status" value="1"/>
</dbReference>
<feature type="signal peptide" evidence="4">
    <location>
        <begin position="1"/>
        <end position="28"/>
    </location>
</feature>
<keyword evidence="8" id="KW-1185">Reference proteome</keyword>
<keyword evidence="2 4" id="KW-0732">Signal</keyword>
<dbReference type="OrthoDB" id="92254at2"/>
<evidence type="ECO:0000259" key="6">
    <source>
        <dbReference type="Pfam" id="PF14718"/>
    </source>
</evidence>
<dbReference type="InterPro" id="IPR008939">
    <property type="entry name" value="Lytic_TGlycosylase_superhlx_U"/>
</dbReference>
<accession>A0A370K7I4</accession>
<dbReference type="RefSeq" id="WP_114824696.1">
    <property type="nucleotide sequence ID" value="NZ_QQSY01000002.1"/>
</dbReference>
<dbReference type="InterPro" id="IPR008258">
    <property type="entry name" value="Transglycosylase_SLT_dom_1"/>
</dbReference>
<dbReference type="Pfam" id="PF14718">
    <property type="entry name" value="SLT_L"/>
    <property type="match status" value="1"/>
</dbReference>
<dbReference type="InterPro" id="IPR037061">
    <property type="entry name" value="Lytic_TGlycoase_superhlx_L_sf"/>
</dbReference>
<dbReference type="Gene3D" id="1.10.1240.20">
    <property type="entry name" value="Lytic transglycosylase, superhelical linker domain"/>
    <property type="match status" value="1"/>
</dbReference>
<evidence type="ECO:0000256" key="3">
    <source>
        <dbReference type="SAM" id="MobiDB-lite"/>
    </source>
</evidence>
<feature type="domain" description="Transglycosylase SLT" evidence="5">
    <location>
        <begin position="486"/>
        <end position="595"/>
    </location>
</feature>
<evidence type="ECO:0000256" key="2">
    <source>
        <dbReference type="ARBA" id="ARBA00022729"/>
    </source>
</evidence>
<sequence length="689" mass="75806">MSLHAPRRFARRLLIAMVGLWLAGAAAAEPSQAQRAAFKQAYAAAQQGGDGWRSLAGNLQDYPLYPYLEAAALTHDIRQIDRARVEDYLKRNPGLIPANDLRRDFLTELARRQDWDNFLAMYQPGLGDALACSALQAQLSRGATLDFNRDLAALWAKPKLPGACDPVLAAAHDQGLLTTQRLWDRIDAAADANQPGTIASIAGWLPPDQATSAQRIASALRDPSATIAAAGQWPDAPRERQAAMLALERLARRQSVTADAAWQKLQDHFSFSPEQRNRVLYAIALFHATDYDEGAIARLIALPASVQTDVSREWRVRAALAQLDWKAVLAAIDAMPPTQQQDGEWRWFRARALNELGRDAEAQRVLASLAQESSFFGFLAADKLNLPYGICPLPFHADPQREQTLLANRGLQRAFEWFAVDMPRQARREWAAALDGADPETLKQAVAIATRQGWYDRAVFTFNTGDALRFYEQRFPLVSQDGVVRQAEEAGIDPSWAYAILRAESAWMTDARSGADARGLMQLLPATAALVAKRNGLDWGGGDTLFDPVVNIKLGTRYLAQMAERFNGAPWLASAAYNAGPGKVDQWMEARGSLAPDVFVATIPYKETREYVARVMYFAVIYDWRQHGNAVSMAQRLTPIGQAYRLPDDHSERRLVSCPVVAPSAPTEAATAPPASNVAAPSTTSNNTH</sequence>
<dbReference type="AlphaFoldDB" id="A0A370K7I4"/>
<protein>
    <submittedName>
        <fullName evidence="7">Lytic murein transglycosylase</fullName>
    </submittedName>
</protein>
<dbReference type="PANTHER" id="PTHR37423:SF5">
    <property type="entry name" value="SOLUBLE LYTIC MUREIN TRANSGLYCOSYLASE"/>
    <property type="match status" value="1"/>
</dbReference>
<feature type="chain" id="PRO_5016753200" evidence="4">
    <location>
        <begin position="29"/>
        <end position="689"/>
    </location>
</feature>